<dbReference type="RefSeq" id="WP_170122056.1">
    <property type="nucleotide sequence ID" value="NZ_QAYG01000002.1"/>
</dbReference>
<dbReference type="InterPro" id="IPR021309">
    <property type="entry name" value="YgaP-like_TM"/>
</dbReference>
<keyword evidence="4" id="KW-1185">Reference proteome</keyword>
<evidence type="ECO:0000313" key="3">
    <source>
        <dbReference type="EMBL" id="PTW61495.1"/>
    </source>
</evidence>
<dbReference type="InterPro" id="IPR036873">
    <property type="entry name" value="Rhodanese-like_dom_sf"/>
</dbReference>
<dbReference type="GO" id="GO:0004792">
    <property type="term" value="F:thiosulfate-cyanide sulfurtransferase activity"/>
    <property type="evidence" value="ECO:0007669"/>
    <property type="project" value="TreeGrafter"/>
</dbReference>
<comment type="caution">
    <text evidence="3">The sequence shown here is derived from an EMBL/GenBank/DDBJ whole genome shotgun (WGS) entry which is preliminary data.</text>
</comment>
<evidence type="ECO:0000259" key="2">
    <source>
        <dbReference type="PROSITE" id="PS50206"/>
    </source>
</evidence>
<keyword evidence="1" id="KW-0812">Transmembrane</keyword>
<sequence>MSLKSIDARKAQTMVEAGALLIDVREPCEFDRERIPGSMLHPMSKMREAKPVTSNSGKVIFLCATGARTNANSPVLAGCTDCEAYVLEGGLGAWKRAGLPVERQERQPVSILRQALMVAGVLAIAGFVLGTYVAPAWHLLSLLVGAGLLFSGTTNFCPMAFFVSLLPWNRNKPRLPGATGIGQFG</sequence>
<dbReference type="InterPro" id="IPR001763">
    <property type="entry name" value="Rhodanese-like_dom"/>
</dbReference>
<dbReference type="AlphaFoldDB" id="A0A2T5VCN2"/>
<dbReference type="PANTHER" id="PTHR44086:SF10">
    <property type="entry name" value="THIOSULFATE SULFURTRANSFERASE_RHODANESE-LIKE DOMAIN-CONTAINING PROTEIN 3"/>
    <property type="match status" value="1"/>
</dbReference>
<feature type="transmembrane region" description="Helical" evidence="1">
    <location>
        <begin position="140"/>
        <end position="166"/>
    </location>
</feature>
<reference evidence="3 4" key="1">
    <citation type="submission" date="2018-04" db="EMBL/GenBank/DDBJ databases">
        <title>Genomic Encyclopedia of Archaeal and Bacterial Type Strains, Phase II (KMG-II): from individual species to whole genera.</title>
        <authorList>
            <person name="Goeker M."/>
        </authorList>
    </citation>
    <scope>NUCLEOTIDE SEQUENCE [LARGE SCALE GENOMIC DNA]</scope>
    <source>
        <strain evidence="3 4">DSM 23382</strain>
    </source>
</reference>
<evidence type="ECO:0000256" key="1">
    <source>
        <dbReference type="SAM" id="Phobius"/>
    </source>
</evidence>
<feature type="transmembrane region" description="Helical" evidence="1">
    <location>
        <begin position="115"/>
        <end position="134"/>
    </location>
</feature>
<dbReference type="Gene3D" id="6.10.140.1340">
    <property type="match status" value="1"/>
</dbReference>
<gene>
    <name evidence="3" type="ORF">C8N35_102205</name>
</gene>
<name>A0A2T5VCN2_9HYPH</name>
<dbReference type="Gene3D" id="3.40.250.10">
    <property type="entry name" value="Rhodanese-like domain"/>
    <property type="match status" value="1"/>
</dbReference>
<dbReference type="Pfam" id="PF00581">
    <property type="entry name" value="Rhodanese"/>
    <property type="match status" value="1"/>
</dbReference>
<dbReference type="SUPFAM" id="SSF52821">
    <property type="entry name" value="Rhodanese/Cell cycle control phosphatase"/>
    <property type="match status" value="1"/>
</dbReference>
<proteinExistence type="predicted"/>
<keyword evidence="3" id="KW-0808">Transferase</keyword>
<dbReference type="Proteomes" id="UP000244081">
    <property type="component" value="Unassembled WGS sequence"/>
</dbReference>
<feature type="domain" description="Rhodanese" evidence="2">
    <location>
        <begin position="15"/>
        <end position="103"/>
    </location>
</feature>
<organism evidence="3 4">
    <name type="scientific">Breoghania corrubedonensis</name>
    <dbReference type="NCBI Taxonomy" id="665038"/>
    <lineage>
        <taxon>Bacteria</taxon>
        <taxon>Pseudomonadati</taxon>
        <taxon>Pseudomonadota</taxon>
        <taxon>Alphaproteobacteria</taxon>
        <taxon>Hyphomicrobiales</taxon>
        <taxon>Stappiaceae</taxon>
        <taxon>Breoghania</taxon>
    </lineage>
</organism>
<accession>A0A2T5VCN2</accession>
<dbReference type="PROSITE" id="PS50206">
    <property type="entry name" value="RHODANESE_3"/>
    <property type="match status" value="1"/>
</dbReference>
<protein>
    <submittedName>
        <fullName evidence="3">Rhodanese-related sulfurtransferase</fullName>
    </submittedName>
</protein>
<keyword evidence="1" id="KW-1133">Transmembrane helix</keyword>
<evidence type="ECO:0000313" key="4">
    <source>
        <dbReference type="Proteomes" id="UP000244081"/>
    </source>
</evidence>
<dbReference type="SMART" id="SM00450">
    <property type="entry name" value="RHOD"/>
    <property type="match status" value="1"/>
</dbReference>
<dbReference type="Pfam" id="PF11127">
    <property type="entry name" value="YgaP-like_TM"/>
    <property type="match status" value="1"/>
</dbReference>
<dbReference type="PANTHER" id="PTHR44086">
    <property type="entry name" value="THIOSULFATE SULFURTRANSFERASE RDL2, MITOCHONDRIAL-RELATED"/>
    <property type="match status" value="1"/>
</dbReference>
<dbReference type="EMBL" id="QAYG01000002">
    <property type="protein sequence ID" value="PTW61495.1"/>
    <property type="molecule type" value="Genomic_DNA"/>
</dbReference>
<keyword evidence="1" id="KW-0472">Membrane</keyword>